<comment type="caution">
    <text evidence="2">The sequence shown here is derived from an EMBL/GenBank/DDBJ whole genome shotgun (WGS) entry which is preliminary data.</text>
</comment>
<evidence type="ECO:0008006" key="4">
    <source>
        <dbReference type="Google" id="ProtNLM"/>
    </source>
</evidence>
<evidence type="ECO:0000256" key="1">
    <source>
        <dbReference type="SAM" id="SignalP"/>
    </source>
</evidence>
<protein>
    <recommendedName>
        <fullName evidence="4">Chemokine interleukin-8-like domain-containing protein</fullName>
    </recommendedName>
</protein>
<reference evidence="2 3" key="1">
    <citation type="journal article" date="2018" name="Nat. Ecol. Evol.">
        <title>Shark genomes provide insights into elasmobranch evolution and the origin of vertebrates.</title>
        <authorList>
            <person name="Hara Y"/>
            <person name="Yamaguchi K"/>
            <person name="Onimaru K"/>
            <person name="Kadota M"/>
            <person name="Koyanagi M"/>
            <person name="Keeley SD"/>
            <person name="Tatsumi K"/>
            <person name="Tanaka K"/>
            <person name="Motone F"/>
            <person name="Kageyama Y"/>
            <person name="Nozu R"/>
            <person name="Adachi N"/>
            <person name="Nishimura O"/>
            <person name="Nakagawa R"/>
            <person name="Tanegashima C"/>
            <person name="Kiyatake I"/>
            <person name="Matsumoto R"/>
            <person name="Murakumo K"/>
            <person name="Nishida K"/>
            <person name="Terakita A"/>
            <person name="Kuratani S"/>
            <person name="Sato K"/>
            <person name="Hyodo S Kuraku.S."/>
        </authorList>
    </citation>
    <scope>NUCLEOTIDE SEQUENCE [LARGE SCALE GENOMIC DNA]</scope>
</reference>
<dbReference type="InterPro" id="IPR036048">
    <property type="entry name" value="Interleukin_8-like_sf"/>
</dbReference>
<evidence type="ECO:0000313" key="2">
    <source>
        <dbReference type="EMBL" id="GCB74759.1"/>
    </source>
</evidence>
<dbReference type="GO" id="GO:0008009">
    <property type="term" value="F:chemokine activity"/>
    <property type="evidence" value="ECO:0007669"/>
    <property type="project" value="InterPro"/>
</dbReference>
<feature type="chain" id="PRO_5019121097" description="Chemokine interleukin-8-like domain-containing protein" evidence="1">
    <location>
        <begin position="20"/>
        <end position="75"/>
    </location>
</feature>
<keyword evidence="3" id="KW-1185">Reference proteome</keyword>
<name>A0A401PNS4_SCYTO</name>
<evidence type="ECO:0000313" key="3">
    <source>
        <dbReference type="Proteomes" id="UP000288216"/>
    </source>
</evidence>
<proteinExistence type="predicted"/>
<dbReference type="GO" id="GO:0005576">
    <property type="term" value="C:extracellular region"/>
    <property type="evidence" value="ECO:0007669"/>
    <property type="project" value="InterPro"/>
</dbReference>
<organism evidence="2 3">
    <name type="scientific">Scyliorhinus torazame</name>
    <name type="common">Cloudy catshark</name>
    <name type="synonym">Catulus torazame</name>
    <dbReference type="NCBI Taxonomy" id="75743"/>
    <lineage>
        <taxon>Eukaryota</taxon>
        <taxon>Metazoa</taxon>
        <taxon>Chordata</taxon>
        <taxon>Craniata</taxon>
        <taxon>Vertebrata</taxon>
        <taxon>Chondrichthyes</taxon>
        <taxon>Elasmobranchii</taxon>
        <taxon>Galeomorphii</taxon>
        <taxon>Galeoidea</taxon>
        <taxon>Carcharhiniformes</taxon>
        <taxon>Scyliorhinidae</taxon>
        <taxon>Scyliorhinus</taxon>
    </lineage>
</organism>
<dbReference type="GO" id="GO:0006955">
    <property type="term" value="P:immune response"/>
    <property type="evidence" value="ECO:0007669"/>
    <property type="project" value="InterPro"/>
</dbReference>
<accession>A0A401PNS4</accession>
<sequence>MNTATTAMILTLLLCAITAQEFTFHGFVFKTPPFVHSVTKVTGEKVCVSPDAQWVKIIIKAKKGAKPGNQVLKPQ</sequence>
<feature type="signal peptide" evidence="1">
    <location>
        <begin position="1"/>
        <end position="19"/>
    </location>
</feature>
<dbReference type="AlphaFoldDB" id="A0A401PNS4"/>
<dbReference type="SUPFAM" id="SSF54117">
    <property type="entry name" value="Interleukin 8-like chemokines"/>
    <property type="match status" value="1"/>
</dbReference>
<dbReference type="Proteomes" id="UP000288216">
    <property type="component" value="Unassembled WGS sequence"/>
</dbReference>
<dbReference type="EMBL" id="BFAA01001080">
    <property type="protein sequence ID" value="GCB74759.1"/>
    <property type="molecule type" value="Genomic_DNA"/>
</dbReference>
<gene>
    <name evidence="2" type="ORF">scyTo_0003850</name>
</gene>
<keyword evidence="1" id="KW-0732">Signal</keyword>